<proteinExistence type="predicted"/>
<dbReference type="eggNOG" id="ENOG502QTS0">
    <property type="taxonomic scope" value="Eukaryota"/>
</dbReference>
<reference evidence="1 2" key="1">
    <citation type="journal article" date="2012" name="PLoS Pathog.">
        <title>Diverse lifestyles and strategies of plant pathogenesis encoded in the genomes of eighteen Dothideomycetes fungi.</title>
        <authorList>
            <person name="Ohm R.A."/>
            <person name="Feau N."/>
            <person name="Henrissat B."/>
            <person name="Schoch C.L."/>
            <person name="Horwitz B.A."/>
            <person name="Barry K.W."/>
            <person name="Condon B.J."/>
            <person name="Copeland A.C."/>
            <person name="Dhillon B."/>
            <person name="Glaser F."/>
            <person name="Hesse C.N."/>
            <person name="Kosti I."/>
            <person name="LaButti K."/>
            <person name="Lindquist E.A."/>
            <person name="Lucas S."/>
            <person name="Salamov A.A."/>
            <person name="Bradshaw R.E."/>
            <person name="Ciuffetti L."/>
            <person name="Hamelin R.C."/>
            <person name="Kema G.H.J."/>
            <person name="Lawrence C."/>
            <person name="Scott J.A."/>
            <person name="Spatafora J.W."/>
            <person name="Turgeon B.G."/>
            <person name="de Wit P.J.G.M."/>
            <person name="Zhong S."/>
            <person name="Goodwin S.B."/>
            <person name="Grigoriev I.V."/>
        </authorList>
    </citation>
    <scope>NUCLEOTIDE SEQUENCE [LARGE SCALE GENOMIC DNA]</scope>
    <source>
        <strain evidence="2">28A</strain>
    </source>
</reference>
<organism evidence="1 2">
    <name type="scientific">Exserohilum turcicum (strain 28A)</name>
    <name type="common">Northern leaf blight fungus</name>
    <name type="synonym">Setosphaeria turcica</name>
    <dbReference type="NCBI Taxonomy" id="671987"/>
    <lineage>
        <taxon>Eukaryota</taxon>
        <taxon>Fungi</taxon>
        <taxon>Dikarya</taxon>
        <taxon>Ascomycota</taxon>
        <taxon>Pezizomycotina</taxon>
        <taxon>Dothideomycetes</taxon>
        <taxon>Pleosporomycetidae</taxon>
        <taxon>Pleosporales</taxon>
        <taxon>Pleosporineae</taxon>
        <taxon>Pleosporaceae</taxon>
        <taxon>Exserohilum</taxon>
    </lineage>
</organism>
<accession>R0JUD8</accession>
<dbReference type="STRING" id="671987.R0JUD8"/>
<protein>
    <submittedName>
        <fullName evidence="1">Uncharacterized protein</fullName>
    </submittedName>
</protein>
<evidence type="ECO:0000313" key="1">
    <source>
        <dbReference type="EMBL" id="EOA81114.1"/>
    </source>
</evidence>
<dbReference type="RefSeq" id="XP_008031640.1">
    <property type="nucleotide sequence ID" value="XM_008033449.1"/>
</dbReference>
<dbReference type="HOGENOM" id="CLU_1120697_0_0_1"/>
<sequence>MEAGKCTKCDGRCAWQQHKNVHFYVEFEYDLKLVVPEEMIKCWNTNNNTLEGALLDSIADYLKSQEELREDILYLAHLTEKLKESALLHDPSAIIKYIEGLVKTARQYGAMAEHLLQLTTAQNTLLLVLKVKEMGCEAVSDSEALLQILRAVREEMSRRMALAPQERAEEEERPCSLYNDLRSKLPPRIRKNVLPKLESGSKLERVRKLNMYAEGARYPQNLKAIIKPIKAVLEDGGIVSAIATARSH</sequence>
<dbReference type="GeneID" id="19399820"/>
<dbReference type="AlphaFoldDB" id="R0JUD8"/>
<reference evidence="1 2" key="2">
    <citation type="journal article" date="2013" name="PLoS Genet.">
        <title>Comparative genome structure, secondary metabolite, and effector coding capacity across Cochliobolus pathogens.</title>
        <authorList>
            <person name="Condon B.J."/>
            <person name="Leng Y."/>
            <person name="Wu D."/>
            <person name="Bushley K.E."/>
            <person name="Ohm R.A."/>
            <person name="Otillar R."/>
            <person name="Martin J."/>
            <person name="Schackwitz W."/>
            <person name="Grimwood J."/>
            <person name="MohdZainudin N."/>
            <person name="Xue C."/>
            <person name="Wang R."/>
            <person name="Manning V.A."/>
            <person name="Dhillon B."/>
            <person name="Tu Z.J."/>
            <person name="Steffenson B.J."/>
            <person name="Salamov A."/>
            <person name="Sun H."/>
            <person name="Lowry S."/>
            <person name="LaButti K."/>
            <person name="Han J."/>
            <person name="Copeland A."/>
            <person name="Lindquist E."/>
            <person name="Barry K."/>
            <person name="Schmutz J."/>
            <person name="Baker S.E."/>
            <person name="Ciuffetti L.M."/>
            <person name="Grigoriev I.V."/>
            <person name="Zhong S."/>
            <person name="Turgeon B.G."/>
        </authorList>
    </citation>
    <scope>NUCLEOTIDE SEQUENCE [LARGE SCALE GENOMIC DNA]</scope>
    <source>
        <strain evidence="2">28A</strain>
    </source>
</reference>
<keyword evidence="2" id="KW-1185">Reference proteome</keyword>
<dbReference type="EMBL" id="KB908877">
    <property type="protein sequence ID" value="EOA81114.1"/>
    <property type="molecule type" value="Genomic_DNA"/>
</dbReference>
<dbReference type="Proteomes" id="UP000016935">
    <property type="component" value="Unassembled WGS sequence"/>
</dbReference>
<evidence type="ECO:0000313" key="2">
    <source>
        <dbReference type="Proteomes" id="UP000016935"/>
    </source>
</evidence>
<gene>
    <name evidence="1" type="ORF">SETTUDRAFT_166461</name>
</gene>
<dbReference type="OrthoDB" id="8954335at2759"/>
<name>R0JUD8_EXST2</name>